<organism evidence="2 3">
    <name type="scientific">Camellia sinensis</name>
    <name type="common">Tea plant</name>
    <name type="synonym">Thea sinensis</name>
    <dbReference type="NCBI Taxonomy" id="4442"/>
    <lineage>
        <taxon>Eukaryota</taxon>
        <taxon>Viridiplantae</taxon>
        <taxon>Streptophyta</taxon>
        <taxon>Embryophyta</taxon>
        <taxon>Tracheophyta</taxon>
        <taxon>Spermatophyta</taxon>
        <taxon>Magnoliopsida</taxon>
        <taxon>eudicotyledons</taxon>
        <taxon>Gunneridae</taxon>
        <taxon>Pentapetalae</taxon>
        <taxon>asterids</taxon>
        <taxon>Ericales</taxon>
        <taxon>Theaceae</taxon>
        <taxon>Camellia</taxon>
    </lineage>
</organism>
<dbReference type="EMBL" id="JACBKZ010000014">
    <property type="protein sequence ID" value="KAF5932433.1"/>
    <property type="molecule type" value="Genomic_DNA"/>
</dbReference>
<gene>
    <name evidence="2" type="ORF">HYC85_028604</name>
</gene>
<sequence>MASSSRPLTLFSDLNDPISSAGPSAPTPTLPVIPLPNLPMMSIEQIMAAQSDIEANHFTLTSCMEMVMAVTKLAHRLQNRTSELHQVNAQLSLLQHMYKDARAEIGTLTAKNKELKQKTTSMARFRATSFLAFDSQRGVVTLNESMGAGASRVTQGDKKKNKTMEEARYSEPAYTHQTKSLQPEQAFRKRAYGLRFVAPNFAEVISELPRLSPKISESEISG</sequence>
<evidence type="ECO:0000256" key="1">
    <source>
        <dbReference type="SAM" id="Coils"/>
    </source>
</evidence>
<reference evidence="2 3" key="2">
    <citation type="submission" date="2020-07" db="EMBL/GenBank/DDBJ databases">
        <title>Genome assembly of wild tea tree DASZ reveals pedigree and selection history of tea varieties.</title>
        <authorList>
            <person name="Zhang W."/>
        </authorList>
    </citation>
    <scope>NUCLEOTIDE SEQUENCE [LARGE SCALE GENOMIC DNA]</scope>
    <source>
        <strain evidence="3">cv. G240</strain>
        <tissue evidence="2">Leaf</tissue>
    </source>
</reference>
<keyword evidence="1" id="KW-0175">Coiled coil</keyword>
<name>A0A7J7FVM2_CAMSI</name>
<dbReference type="Proteomes" id="UP000593564">
    <property type="component" value="Unassembled WGS sequence"/>
</dbReference>
<accession>A0A7J7FVM2</accession>
<evidence type="ECO:0000313" key="3">
    <source>
        <dbReference type="Proteomes" id="UP000593564"/>
    </source>
</evidence>
<dbReference type="AlphaFoldDB" id="A0A7J7FVM2"/>
<comment type="caution">
    <text evidence="2">The sequence shown here is derived from an EMBL/GenBank/DDBJ whole genome shotgun (WGS) entry which is preliminary data.</text>
</comment>
<keyword evidence="3" id="KW-1185">Reference proteome</keyword>
<evidence type="ECO:0000313" key="2">
    <source>
        <dbReference type="EMBL" id="KAF5932433.1"/>
    </source>
</evidence>
<protein>
    <submittedName>
        <fullName evidence="2">Uncharacterized protein</fullName>
    </submittedName>
</protein>
<feature type="coiled-coil region" evidence="1">
    <location>
        <begin position="84"/>
        <end position="118"/>
    </location>
</feature>
<proteinExistence type="predicted"/>
<reference evidence="3" key="1">
    <citation type="journal article" date="2020" name="Nat. Commun.">
        <title>Genome assembly of wild tea tree DASZ reveals pedigree and selection history of tea varieties.</title>
        <authorList>
            <person name="Zhang W."/>
            <person name="Zhang Y."/>
            <person name="Qiu H."/>
            <person name="Guo Y."/>
            <person name="Wan H."/>
            <person name="Zhang X."/>
            <person name="Scossa F."/>
            <person name="Alseekh S."/>
            <person name="Zhang Q."/>
            <person name="Wang P."/>
            <person name="Xu L."/>
            <person name="Schmidt M.H."/>
            <person name="Jia X."/>
            <person name="Li D."/>
            <person name="Zhu A."/>
            <person name="Guo F."/>
            <person name="Chen W."/>
            <person name="Ni D."/>
            <person name="Usadel B."/>
            <person name="Fernie A.R."/>
            <person name="Wen W."/>
        </authorList>
    </citation>
    <scope>NUCLEOTIDE SEQUENCE [LARGE SCALE GENOMIC DNA]</scope>
    <source>
        <strain evidence="3">cv. G240</strain>
    </source>
</reference>